<feature type="domain" description="Acyl-CoA dehydrogenase/oxidase N-terminal" evidence="7">
    <location>
        <begin position="27"/>
        <end position="81"/>
    </location>
</feature>
<accession>A0ABW3R3D6</accession>
<dbReference type="RefSeq" id="WP_380728358.1">
    <property type="nucleotide sequence ID" value="NZ_JBHTLK010000234.1"/>
</dbReference>
<dbReference type="PANTHER" id="PTHR48083:SF2">
    <property type="entry name" value="MEDIUM-CHAIN SPECIFIC ACYL-COA DEHYDROGENASE, MITOCHONDRIAL"/>
    <property type="match status" value="1"/>
</dbReference>
<dbReference type="SUPFAM" id="SSF47203">
    <property type="entry name" value="Acyl-CoA dehydrogenase C-terminal domain-like"/>
    <property type="match status" value="1"/>
</dbReference>
<gene>
    <name evidence="8" type="ORF">ACFQ3T_30045</name>
</gene>
<dbReference type="InterPro" id="IPR009100">
    <property type="entry name" value="AcylCoA_DH/oxidase_NM_dom_sf"/>
</dbReference>
<evidence type="ECO:0000256" key="3">
    <source>
        <dbReference type="ARBA" id="ARBA00022630"/>
    </source>
</evidence>
<evidence type="ECO:0000256" key="5">
    <source>
        <dbReference type="ARBA" id="ARBA00023002"/>
    </source>
</evidence>
<reference evidence="9" key="1">
    <citation type="journal article" date="2019" name="Int. J. Syst. Evol. Microbiol.">
        <title>The Global Catalogue of Microorganisms (GCM) 10K type strain sequencing project: providing services to taxonomists for standard genome sequencing and annotation.</title>
        <authorList>
            <consortium name="The Broad Institute Genomics Platform"/>
            <consortium name="The Broad Institute Genome Sequencing Center for Infectious Disease"/>
            <person name="Wu L."/>
            <person name="Ma J."/>
        </authorList>
    </citation>
    <scope>NUCLEOTIDE SEQUENCE [LARGE SCALE GENOMIC DNA]</scope>
    <source>
        <strain evidence="9">CCUG 60214</strain>
    </source>
</reference>
<sequence length="301" mass="31565">MDITLGAAQRELRGLVRDQLADVVPDDPHAVWKKLAATGLVELALPADRGGLGLGHADLCLVHEELGARLCDSRFVRGAHVVLDLWAPDSAAVAELRRRTPAVDAGRVVPTSPTPYDGPRPEVVVDVADGNLRWRPTAGLSEVDSVPVSADVVDGALHRDRVRGAAYHVGVARRAVELAADRVATRLLGGRPLVERQASAHRLARAAIAVELARVEVWEAACALDAGVDRHLSRTALATAVEAAITAAHAVVQLHGAAGTSDPAVGAVYRAAYGAVDVWGPPSALWRAAADERHGVEGETA</sequence>
<evidence type="ECO:0000259" key="6">
    <source>
        <dbReference type="Pfam" id="PF00441"/>
    </source>
</evidence>
<dbReference type="InterPro" id="IPR013786">
    <property type="entry name" value="AcylCoA_DH/ox_N"/>
</dbReference>
<keyword evidence="5" id="KW-0560">Oxidoreductase</keyword>
<keyword evidence="3" id="KW-0285">Flavoprotein</keyword>
<evidence type="ECO:0000256" key="4">
    <source>
        <dbReference type="ARBA" id="ARBA00022827"/>
    </source>
</evidence>
<dbReference type="Pfam" id="PF00441">
    <property type="entry name" value="Acyl-CoA_dh_1"/>
    <property type="match status" value="1"/>
</dbReference>
<organism evidence="8 9">
    <name type="scientific">Saccharothrix hoggarensis</name>
    <dbReference type="NCBI Taxonomy" id="913853"/>
    <lineage>
        <taxon>Bacteria</taxon>
        <taxon>Bacillati</taxon>
        <taxon>Actinomycetota</taxon>
        <taxon>Actinomycetes</taxon>
        <taxon>Pseudonocardiales</taxon>
        <taxon>Pseudonocardiaceae</taxon>
        <taxon>Saccharothrix</taxon>
    </lineage>
</organism>
<protein>
    <submittedName>
        <fullName evidence="8">Acyl-CoA dehydrogenase family protein</fullName>
    </submittedName>
</protein>
<dbReference type="Gene3D" id="1.20.140.10">
    <property type="entry name" value="Butyryl-CoA Dehydrogenase, subunit A, domain 3"/>
    <property type="match status" value="1"/>
</dbReference>
<dbReference type="InterPro" id="IPR036250">
    <property type="entry name" value="AcylCo_DH-like_C"/>
</dbReference>
<name>A0ABW3R3D6_9PSEU</name>
<dbReference type="Proteomes" id="UP001597168">
    <property type="component" value="Unassembled WGS sequence"/>
</dbReference>
<dbReference type="InterPro" id="IPR037069">
    <property type="entry name" value="AcylCoA_DH/ox_N_sf"/>
</dbReference>
<evidence type="ECO:0000259" key="7">
    <source>
        <dbReference type="Pfam" id="PF02771"/>
    </source>
</evidence>
<evidence type="ECO:0000313" key="8">
    <source>
        <dbReference type="EMBL" id="MFD1151394.1"/>
    </source>
</evidence>
<dbReference type="InterPro" id="IPR009075">
    <property type="entry name" value="AcylCo_DH/oxidase_C"/>
</dbReference>
<proteinExistence type="inferred from homology"/>
<comment type="caution">
    <text evidence="8">The sequence shown here is derived from an EMBL/GenBank/DDBJ whole genome shotgun (WGS) entry which is preliminary data.</text>
</comment>
<feature type="domain" description="Acyl-CoA dehydrogenase/oxidase C-terminal" evidence="6">
    <location>
        <begin position="152"/>
        <end position="271"/>
    </location>
</feature>
<dbReference type="Pfam" id="PF02771">
    <property type="entry name" value="Acyl-CoA_dh_N"/>
    <property type="match status" value="1"/>
</dbReference>
<keyword evidence="9" id="KW-1185">Reference proteome</keyword>
<comment type="cofactor">
    <cofactor evidence="1">
        <name>FAD</name>
        <dbReference type="ChEBI" id="CHEBI:57692"/>
    </cofactor>
</comment>
<dbReference type="Gene3D" id="1.10.540.10">
    <property type="entry name" value="Acyl-CoA dehydrogenase/oxidase, N-terminal domain"/>
    <property type="match status" value="1"/>
</dbReference>
<dbReference type="EMBL" id="JBHTLK010000234">
    <property type="protein sequence ID" value="MFD1151394.1"/>
    <property type="molecule type" value="Genomic_DNA"/>
</dbReference>
<evidence type="ECO:0000313" key="9">
    <source>
        <dbReference type="Proteomes" id="UP001597168"/>
    </source>
</evidence>
<keyword evidence="4" id="KW-0274">FAD</keyword>
<evidence type="ECO:0000256" key="1">
    <source>
        <dbReference type="ARBA" id="ARBA00001974"/>
    </source>
</evidence>
<evidence type="ECO:0000256" key="2">
    <source>
        <dbReference type="ARBA" id="ARBA00009347"/>
    </source>
</evidence>
<dbReference type="InterPro" id="IPR050741">
    <property type="entry name" value="Acyl-CoA_dehydrogenase"/>
</dbReference>
<dbReference type="PANTHER" id="PTHR48083">
    <property type="entry name" value="MEDIUM-CHAIN SPECIFIC ACYL-COA DEHYDROGENASE, MITOCHONDRIAL-RELATED"/>
    <property type="match status" value="1"/>
</dbReference>
<dbReference type="SUPFAM" id="SSF56645">
    <property type="entry name" value="Acyl-CoA dehydrogenase NM domain-like"/>
    <property type="match status" value="1"/>
</dbReference>
<comment type="similarity">
    <text evidence="2">Belongs to the acyl-CoA dehydrogenase family.</text>
</comment>